<feature type="region of interest" description="Disordered" evidence="4">
    <location>
        <begin position="131"/>
        <end position="152"/>
    </location>
</feature>
<evidence type="ECO:0000256" key="1">
    <source>
        <dbReference type="ARBA" id="ARBA00022465"/>
    </source>
</evidence>
<evidence type="ECO:0000256" key="3">
    <source>
        <dbReference type="SAM" id="Coils"/>
    </source>
</evidence>
<feature type="domain" description="Phage tail tape measure protein" evidence="5">
    <location>
        <begin position="242"/>
        <end position="338"/>
    </location>
</feature>
<feature type="compositionally biased region" description="Basic and acidic residues" evidence="4">
    <location>
        <begin position="142"/>
        <end position="152"/>
    </location>
</feature>
<evidence type="ECO:0000259" key="5">
    <source>
        <dbReference type="Pfam" id="PF10145"/>
    </source>
</evidence>
<keyword evidence="3" id="KW-0175">Coiled coil</keyword>
<reference evidence="6" key="1">
    <citation type="journal article" date="2021" name="Proc. Natl. Acad. Sci. U.S.A.">
        <title>A Catalog of Tens of Thousands of Viruses from Human Metagenomes Reveals Hidden Associations with Chronic Diseases.</title>
        <authorList>
            <person name="Tisza M.J."/>
            <person name="Buck C.B."/>
        </authorList>
    </citation>
    <scope>NUCLEOTIDE SEQUENCE</scope>
    <source>
        <strain evidence="6">Cttpk5</strain>
    </source>
</reference>
<evidence type="ECO:0000256" key="2">
    <source>
        <dbReference type="ARBA" id="ARBA00022612"/>
    </source>
</evidence>
<accession>A0A8S5NIF8</accession>
<dbReference type="SUPFAM" id="SSF57997">
    <property type="entry name" value="Tropomyosin"/>
    <property type="match status" value="1"/>
</dbReference>
<keyword evidence="1" id="KW-1245">Viral tail assembly</keyword>
<name>A0A8S5NIF8_9CAUD</name>
<organism evidence="6">
    <name type="scientific">Siphoviridae sp. cttpk5</name>
    <dbReference type="NCBI Taxonomy" id="2826496"/>
    <lineage>
        <taxon>Viruses</taxon>
        <taxon>Duplodnaviria</taxon>
        <taxon>Heunggongvirae</taxon>
        <taxon>Uroviricota</taxon>
        <taxon>Caudoviricetes</taxon>
    </lineage>
</organism>
<evidence type="ECO:0000313" key="6">
    <source>
        <dbReference type="EMBL" id="DAD94135.1"/>
    </source>
</evidence>
<feature type="coiled-coil region" evidence="3">
    <location>
        <begin position="90"/>
        <end position="128"/>
    </location>
</feature>
<sequence length="598" mass="64146">MPNINTKFSLSGEKEYKAAISQIGDGMRVLNSEMRKVESEYAKNADSVEALTKVNDVLERKIYSQTEKIETLKAALQTSAEKYGVADKRTMAWQASLNNAEAELNKMNNTLEDNNTAIEAAKSAAENLSKGMDSLGQSAGTAEEKISDSADDVDKLGQKAGDAQRETMGLGSTVDQLTSKLGISLPDGLKSSLDGIEKVDLKTAALVGSFAGVVAAIVGVEKKLASLTTEAGAAAKELRVMSEVTGQSTEELQEFAYMSKFLGVSTDQLSDGLKEITNKMQEARDGSADAADAFNRLGIRVTDSRGELRDASEVFYEVIDALGDMRNKTERDATAMDLLSESARNFNPLINRGSEVLKAYAEEAHNTGYVLSEETLKSLTQVDNAYQHMLLSQEASKNQLAEEFAPYLTEFYQKLEEVITNLSDAATDSGLIDLLGSLLELASELAPVLSSLADMASALKPIFETLAGAISLVADGLKKIDELSQRAANSLGMVKGASDWSGMASTAISAVGAVFSSKTGRHAAGTDNYTGGVTWVGENGPELVYLPQRTQISNAQESRRAIGGDTFYVTINAKDVKSFNDVVRIADNKRRSNRMGVK</sequence>
<proteinExistence type="predicted"/>
<dbReference type="PANTHER" id="PTHR37813:SF1">
    <property type="entry name" value="FELS-2 PROPHAGE PROTEIN"/>
    <property type="match status" value="1"/>
</dbReference>
<dbReference type="Pfam" id="PF10145">
    <property type="entry name" value="PhageMin_Tail"/>
    <property type="match status" value="1"/>
</dbReference>
<dbReference type="EMBL" id="BK015174">
    <property type="protein sequence ID" value="DAD94135.1"/>
    <property type="molecule type" value="Genomic_DNA"/>
</dbReference>
<evidence type="ECO:0000256" key="4">
    <source>
        <dbReference type="SAM" id="MobiDB-lite"/>
    </source>
</evidence>
<keyword evidence="2" id="KW-1188">Viral release from host cell</keyword>
<dbReference type="PANTHER" id="PTHR37813">
    <property type="entry name" value="FELS-2 PROPHAGE PROTEIN"/>
    <property type="match status" value="1"/>
</dbReference>
<dbReference type="InterPro" id="IPR010090">
    <property type="entry name" value="Phage_tape_meas"/>
</dbReference>
<protein>
    <submittedName>
        <fullName evidence="6">Tail tape measure</fullName>
    </submittedName>
</protein>